<accession>A0A917NDV7</accession>
<dbReference type="Proteomes" id="UP000630149">
    <property type="component" value="Unassembled WGS sequence"/>
</dbReference>
<protein>
    <submittedName>
        <fullName evidence="1">Uncharacterized protein</fullName>
    </submittedName>
</protein>
<sequence>MPASGPWMIFTGKDRSLSVNSLIKMYSLRMNKKTILMQKAQNKNPWAGESVRCPGQAVASRGKDKLWQVGGKTSRSK</sequence>
<proteinExistence type="predicted"/>
<reference evidence="1" key="2">
    <citation type="submission" date="2020-09" db="EMBL/GenBank/DDBJ databases">
        <authorList>
            <person name="Sun Q."/>
            <person name="Ohkuma M."/>
        </authorList>
    </citation>
    <scope>NUCLEOTIDE SEQUENCE</scope>
    <source>
        <strain evidence="1">JCM 13919</strain>
    </source>
</reference>
<name>A0A917NDV7_9GAMM</name>
<gene>
    <name evidence="1" type="ORF">GCM10007966_16220</name>
</gene>
<reference evidence="1" key="1">
    <citation type="journal article" date="2014" name="Int. J. Syst. Evol. Microbiol.">
        <title>Complete genome sequence of Corynebacterium casei LMG S-19264T (=DSM 44701T), isolated from a smear-ripened cheese.</title>
        <authorList>
            <consortium name="US DOE Joint Genome Institute (JGI-PGF)"/>
            <person name="Walter F."/>
            <person name="Albersmeier A."/>
            <person name="Kalinowski J."/>
            <person name="Ruckert C."/>
        </authorList>
    </citation>
    <scope>NUCLEOTIDE SEQUENCE</scope>
    <source>
        <strain evidence="1">JCM 13919</strain>
    </source>
</reference>
<keyword evidence="2" id="KW-1185">Reference proteome</keyword>
<dbReference type="AlphaFoldDB" id="A0A917NDV7"/>
<evidence type="ECO:0000313" key="2">
    <source>
        <dbReference type="Proteomes" id="UP000630149"/>
    </source>
</evidence>
<organism evidence="1 2">
    <name type="scientific">Legionella impletisoli</name>
    <dbReference type="NCBI Taxonomy" id="343510"/>
    <lineage>
        <taxon>Bacteria</taxon>
        <taxon>Pseudomonadati</taxon>
        <taxon>Pseudomonadota</taxon>
        <taxon>Gammaproteobacteria</taxon>
        <taxon>Legionellales</taxon>
        <taxon>Legionellaceae</taxon>
        <taxon>Legionella</taxon>
    </lineage>
</organism>
<evidence type="ECO:0000313" key="1">
    <source>
        <dbReference type="EMBL" id="GGI88245.1"/>
    </source>
</evidence>
<comment type="caution">
    <text evidence="1">The sequence shown here is derived from an EMBL/GenBank/DDBJ whole genome shotgun (WGS) entry which is preliminary data.</text>
</comment>
<dbReference type="EMBL" id="BMOB01000007">
    <property type="protein sequence ID" value="GGI88245.1"/>
    <property type="molecule type" value="Genomic_DNA"/>
</dbReference>